<gene>
    <name evidence="2" type="ORF">LEP1GSC083_0135</name>
</gene>
<evidence type="ECO:0000313" key="3">
    <source>
        <dbReference type="Proteomes" id="UP000012137"/>
    </source>
</evidence>
<sequence length="98" mass="11639">MNQTVNISFEKALLKEIDKIAKREHRSRSELIREAARAYIEKKLNGKLSLISLQKLLIEALFPKRTFLMKLNPSETKETLFNVESIIRYEYLHFCYSF</sequence>
<dbReference type="InterPro" id="IPR002145">
    <property type="entry name" value="CopG"/>
</dbReference>
<dbReference type="CDD" id="cd22231">
    <property type="entry name" value="RHH_NikR_HicB-like"/>
    <property type="match status" value="1"/>
</dbReference>
<dbReference type="GO" id="GO:0006355">
    <property type="term" value="P:regulation of DNA-templated transcription"/>
    <property type="evidence" value="ECO:0007669"/>
    <property type="project" value="InterPro"/>
</dbReference>
<reference evidence="2 3" key="1">
    <citation type="submission" date="2013-01" db="EMBL/GenBank/DDBJ databases">
        <authorList>
            <person name="Harkins D.M."/>
            <person name="Durkin A.S."/>
            <person name="Brinkac L.M."/>
            <person name="Haft D.H."/>
            <person name="Selengut J.D."/>
            <person name="Sanka R."/>
            <person name="DePew J."/>
            <person name="Purushe J."/>
            <person name="Peacock S.J."/>
            <person name="Thaipadungpanit J."/>
            <person name="Wuthiekanun V.W."/>
            <person name="Day N.P."/>
            <person name="Vinetz J.M."/>
            <person name="Sutton G.G."/>
            <person name="Nierman W.C."/>
            <person name="Fouts D.E."/>
        </authorList>
    </citation>
    <scope>NUCLEOTIDE SEQUENCE [LARGE SCALE GENOMIC DNA]</scope>
    <source>
        <strain evidence="2 3">L0374</strain>
    </source>
</reference>
<dbReference type="Gene3D" id="1.10.1220.10">
    <property type="entry name" value="Met repressor-like"/>
    <property type="match status" value="1"/>
</dbReference>
<dbReference type="EMBL" id="AHMZ02000118">
    <property type="protein sequence ID" value="EMN29401.1"/>
    <property type="molecule type" value="Genomic_DNA"/>
</dbReference>
<organism evidence="2 3">
    <name type="scientific">Leptospira interrogans serovar Pyrogenes str. L0374</name>
    <dbReference type="NCBI Taxonomy" id="1049928"/>
    <lineage>
        <taxon>Bacteria</taxon>
        <taxon>Pseudomonadati</taxon>
        <taxon>Spirochaetota</taxon>
        <taxon>Spirochaetia</taxon>
        <taxon>Leptospirales</taxon>
        <taxon>Leptospiraceae</taxon>
        <taxon>Leptospira</taxon>
    </lineage>
</organism>
<evidence type="ECO:0000259" key="1">
    <source>
        <dbReference type="Pfam" id="PF01402"/>
    </source>
</evidence>
<protein>
    <submittedName>
        <fullName evidence="2">Ribbon-helix-helix protein, CopG family</fullName>
    </submittedName>
</protein>
<feature type="domain" description="Ribbon-helix-helix protein CopG" evidence="1">
    <location>
        <begin position="5"/>
        <end position="43"/>
    </location>
</feature>
<evidence type="ECO:0000313" key="2">
    <source>
        <dbReference type="EMBL" id="EMN29401.1"/>
    </source>
</evidence>
<dbReference type="SUPFAM" id="SSF47598">
    <property type="entry name" value="Ribbon-helix-helix"/>
    <property type="match status" value="1"/>
</dbReference>
<dbReference type="Proteomes" id="UP000012137">
    <property type="component" value="Unassembled WGS sequence"/>
</dbReference>
<name>M6K5I8_LEPIR</name>
<proteinExistence type="predicted"/>
<dbReference type="InterPro" id="IPR013321">
    <property type="entry name" value="Arc_rbn_hlx_hlx"/>
</dbReference>
<dbReference type="Pfam" id="PF01402">
    <property type="entry name" value="RHH_1"/>
    <property type="match status" value="1"/>
</dbReference>
<accession>M6K5I8</accession>
<dbReference type="AlphaFoldDB" id="M6K5I8"/>
<dbReference type="InterPro" id="IPR010985">
    <property type="entry name" value="Ribbon_hlx_hlx"/>
</dbReference>
<comment type="caution">
    <text evidence="2">The sequence shown here is derived from an EMBL/GenBank/DDBJ whole genome shotgun (WGS) entry which is preliminary data.</text>
</comment>